<gene>
    <name evidence="1" type="ORF">CRG98_050028</name>
</gene>
<comment type="caution">
    <text evidence="1">The sequence shown here is derived from an EMBL/GenBank/DDBJ whole genome shotgun (WGS) entry which is preliminary data.</text>
</comment>
<name>A0A2I0GTB1_PUNGR</name>
<dbReference type="EMBL" id="PGOL01044284">
    <property type="protein sequence ID" value="PKH76418.1"/>
    <property type="molecule type" value="Genomic_DNA"/>
</dbReference>
<protein>
    <recommendedName>
        <fullName evidence="3">Retrotransposon gag domain-containing protein</fullName>
    </recommendedName>
</protein>
<evidence type="ECO:0008006" key="3">
    <source>
        <dbReference type="Google" id="ProtNLM"/>
    </source>
</evidence>
<keyword evidence="2" id="KW-1185">Reference proteome</keyword>
<sequence length="127" mass="14326">MCFLNGRSSLGRNEMLTVAKLVKEQVARSLQAVEKKQKGLFVVDKIGDSLFTPEIREIVIPRIFNVPTIAQFDKKVDPVEHVRNHTTSLLARNATDEIKCLLFLVTLKGIASTWFHSLPPWNGDIQP</sequence>
<organism evidence="1 2">
    <name type="scientific">Punica granatum</name>
    <name type="common">Pomegranate</name>
    <dbReference type="NCBI Taxonomy" id="22663"/>
    <lineage>
        <taxon>Eukaryota</taxon>
        <taxon>Viridiplantae</taxon>
        <taxon>Streptophyta</taxon>
        <taxon>Embryophyta</taxon>
        <taxon>Tracheophyta</taxon>
        <taxon>Spermatophyta</taxon>
        <taxon>Magnoliopsida</taxon>
        <taxon>eudicotyledons</taxon>
        <taxon>Gunneridae</taxon>
        <taxon>Pentapetalae</taxon>
        <taxon>rosids</taxon>
        <taxon>malvids</taxon>
        <taxon>Myrtales</taxon>
        <taxon>Lythraceae</taxon>
        <taxon>Punica</taxon>
    </lineage>
</organism>
<reference evidence="1 2" key="1">
    <citation type="submission" date="2017-11" db="EMBL/GenBank/DDBJ databases">
        <title>De-novo sequencing of pomegranate (Punica granatum L.) genome.</title>
        <authorList>
            <person name="Akparov Z."/>
            <person name="Amiraslanov A."/>
            <person name="Hajiyeva S."/>
            <person name="Abbasov M."/>
            <person name="Kaur K."/>
            <person name="Hamwieh A."/>
            <person name="Solovyev V."/>
            <person name="Salamov A."/>
            <person name="Braich B."/>
            <person name="Kosarev P."/>
            <person name="Mahmoud A."/>
            <person name="Hajiyev E."/>
            <person name="Babayeva S."/>
            <person name="Izzatullayeva V."/>
            <person name="Mammadov A."/>
            <person name="Mammadov A."/>
            <person name="Sharifova S."/>
            <person name="Ojaghi J."/>
            <person name="Eynullazada K."/>
            <person name="Bayramov B."/>
            <person name="Abdulazimova A."/>
            <person name="Shahmuradov I."/>
        </authorList>
    </citation>
    <scope>NUCLEOTIDE SEQUENCE [LARGE SCALE GENOMIC DNA]</scope>
    <source>
        <strain evidence="2">cv. AG2017</strain>
        <tissue evidence="1">Leaf</tissue>
    </source>
</reference>
<evidence type="ECO:0000313" key="1">
    <source>
        <dbReference type="EMBL" id="PKH76418.1"/>
    </source>
</evidence>
<accession>A0A2I0GTB1</accession>
<dbReference type="AlphaFoldDB" id="A0A2I0GTB1"/>
<evidence type="ECO:0000313" key="2">
    <source>
        <dbReference type="Proteomes" id="UP000233551"/>
    </source>
</evidence>
<proteinExistence type="predicted"/>
<dbReference type="Proteomes" id="UP000233551">
    <property type="component" value="Unassembled WGS sequence"/>
</dbReference>